<evidence type="ECO:0000256" key="1">
    <source>
        <dbReference type="SAM" id="Phobius"/>
    </source>
</evidence>
<organism evidence="2">
    <name type="scientific">marine sediment metagenome</name>
    <dbReference type="NCBI Taxonomy" id="412755"/>
    <lineage>
        <taxon>unclassified sequences</taxon>
        <taxon>metagenomes</taxon>
        <taxon>ecological metagenomes</taxon>
    </lineage>
</organism>
<name>A0A0F9QZI4_9ZZZZ</name>
<keyword evidence="1" id="KW-0812">Transmembrane</keyword>
<protein>
    <submittedName>
        <fullName evidence="2">Uncharacterized protein</fullName>
    </submittedName>
</protein>
<comment type="caution">
    <text evidence="2">The sequence shown here is derived from an EMBL/GenBank/DDBJ whole genome shotgun (WGS) entry which is preliminary data.</text>
</comment>
<keyword evidence="1" id="KW-1133">Transmembrane helix</keyword>
<sequence length="62" mass="7196">MVVVREDETIIKFDFKLWMCFTAVIIVAFIVISWPFGYVVPLFGIAFWSFMTCLLIIGIDND</sequence>
<dbReference type="EMBL" id="LAZR01001591">
    <property type="protein sequence ID" value="KKN42292.1"/>
    <property type="molecule type" value="Genomic_DNA"/>
</dbReference>
<accession>A0A0F9QZI4</accession>
<keyword evidence="1" id="KW-0472">Membrane</keyword>
<feature type="transmembrane region" description="Helical" evidence="1">
    <location>
        <begin position="38"/>
        <end position="59"/>
    </location>
</feature>
<evidence type="ECO:0000313" key="2">
    <source>
        <dbReference type="EMBL" id="KKN42292.1"/>
    </source>
</evidence>
<proteinExistence type="predicted"/>
<feature type="transmembrane region" description="Helical" evidence="1">
    <location>
        <begin position="15"/>
        <end position="32"/>
    </location>
</feature>
<dbReference type="AlphaFoldDB" id="A0A0F9QZI4"/>
<reference evidence="2" key="1">
    <citation type="journal article" date="2015" name="Nature">
        <title>Complex archaea that bridge the gap between prokaryotes and eukaryotes.</title>
        <authorList>
            <person name="Spang A."/>
            <person name="Saw J.H."/>
            <person name="Jorgensen S.L."/>
            <person name="Zaremba-Niedzwiedzka K."/>
            <person name="Martijn J."/>
            <person name="Lind A.E."/>
            <person name="van Eijk R."/>
            <person name="Schleper C."/>
            <person name="Guy L."/>
            <person name="Ettema T.J."/>
        </authorList>
    </citation>
    <scope>NUCLEOTIDE SEQUENCE</scope>
</reference>
<gene>
    <name evidence="2" type="ORF">LCGC14_0714920</name>
</gene>